<protein>
    <recommendedName>
        <fullName evidence="3">Glycosyltransferase 2-like domain-containing protein</fullName>
    </recommendedName>
</protein>
<feature type="transmembrane region" description="Helical" evidence="2">
    <location>
        <begin position="347"/>
        <end position="369"/>
    </location>
</feature>
<dbReference type="InterPro" id="IPR027389">
    <property type="entry name" value="B_mannosylTrfase_Bre-3/Egh"/>
</dbReference>
<accession>A0A2T7PMP3</accession>
<organism evidence="4 5">
    <name type="scientific">Pomacea canaliculata</name>
    <name type="common">Golden apple snail</name>
    <dbReference type="NCBI Taxonomy" id="400727"/>
    <lineage>
        <taxon>Eukaryota</taxon>
        <taxon>Metazoa</taxon>
        <taxon>Spiralia</taxon>
        <taxon>Lophotrochozoa</taxon>
        <taxon>Mollusca</taxon>
        <taxon>Gastropoda</taxon>
        <taxon>Caenogastropoda</taxon>
        <taxon>Architaenioglossa</taxon>
        <taxon>Ampullarioidea</taxon>
        <taxon>Ampullariidae</taxon>
        <taxon>Pomacea</taxon>
    </lineage>
</organism>
<dbReference type="InterPro" id="IPR029044">
    <property type="entry name" value="Nucleotide-diphossugar_trans"/>
</dbReference>
<name>A0A2T7PMP3_POMCA</name>
<dbReference type="Proteomes" id="UP000245119">
    <property type="component" value="Linkage Group LG3"/>
</dbReference>
<feature type="domain" description="Glycosyltransferase 2-like" evidence="3">
    <location>
        <begin position="183"/>
        <end position="379"/>
    </location>
</feature>
<comment type="caution">
    <text evidence="4">The sequence shown here is derived from an EMBL/GenBank/DDBJ whole genome shotgun (WGS) entry which is preliminary data.</text>
</comment>
<dbReference type="PANTHER" id="PTHR16779:SF1">
    <property type="entry name" value="BETA-1,4-MANNOSYLTRANSFERASE EGH"/>
    <property type="match status" value="1"/>
</dbReference>
<dbReference type="GO" id="GO:0005737">
    <property type="term" value="C:cytoplasm"/>
    <property type="evidence" value="ECO:0007669"/>
    <property type="project" value="TreeGrafter"/>
</dbReference>
<evidence type="ECO:0000256" key="2">
    <source>
        <dbReference type="SAM" id="Phobius"/>
    </source>
</evidence>
<feature type="region of interest" description="Disordered" evidence="1">
    <location>
        <begin position="1"/>
        <end position="21"/>
    </location>
</feature>
<dbReference type="SUPFAM" id="SSF53448">
    <property type="entry name" value="Nucleotide-diphospho-sugar transferases"/>
    <property type="match status" value="1"/>
</dbReference>
<dbReference type="EMBL" id="PZQS01000003">
    <property type="protein sequence ID" value="PVD34685.1"/>
    <property type="molecule type" value="Genomic_DNA"/>
</dbReference>
<keyword evidence="2" id="KW-1133">Transmembrane helix</keyword>
<feature type="transmembrane region" description="Helical" evidence="2">
    <location>
        <begin position="32"/>
        <end position="53"/>
    </location>
</feature>
<feature type="transmembrane region" description="Helical" evidence="2">
    <location>
        <begin position="73"/>
        <end position="98"/>
    </location>
</feature>
<proteinExistence type="predicted"/>
<gene>
    <name evidence="4" type="ORF">C0Q70_05962</name>
</gene>
<keyword evidence="2" id="KW-0472">Membrane</keyword>
<evidence type="ECO:0000313" key="4">
    <source>
        <dbReference type="EMBL" id="PVD34685.1"/>
    </source>
</evidence>
<sequence length="458" mass="51986">MAPSSAHSNESDVHSREEGDEGSVTCNKIKHVLCVVLLAAIIYINISALTYSSPDAASFNVEEHLWQVVVVHFIRLLVLFTVPFSLFNFFGIVGLNTFPRRPRLQRSPLLAPFLCFRVVTRGLFPKLVHENIQRNLGVCSHLELQNFIFEVVTDEPLQLPRSSRVREVYSLEPEVDILAEDDWIVHLDEETVLTEEALVGIINFVAEGRHDFGQGVITYSKDHIVNWVTTLADSVRVGVDYGSLRFTLKVLHRPIFSWKGSFIVANSAAEKRVSFDHGPESSIAEDCFFAMVAFKLGYSFGFVDGEMLEKSTFTFRDYVHQRKRWMQGIYLTALSCQLPLRYKLGPVLMTVCSLCLPLTTLNMLLTILYPVPVWLWLNCSVGFCSSMIVFLFVLGTMKSFSIRRYGVLRCSLFVLSTLACSILIIVFENVASILAFWTPSKHEFYVVKKEVRSRDIVL</sequence>
<dbReference type="Pfam" id="PF13632">
    <property type="entry name" value="Glyco_trans_2_3"/>
    <property type="match status" value="1"/>
</dbReference>
<evidence type="ECO:0000313" key="5">
    <source>
        <dbReference type="Proteomes" id="UP000245119"/>
    </source>
</evidence>
<dbReference type="OrthoDB" id="3971593at2759"/>
<feature type="transmembrane region" description="Helical" evidence="2">
    <location>
        <begin position="406"/>
        <end position="427"/>
    </location>
</feature>
<dbReference type="STRING" id="400727.A0A2T7PMP3"/>
<dbReference type="PANTHER" id="PTHR16779">
    <property type="entry name" value="BETA-1,4-MANNOSYLTRANSFERASE EGH"/>
    <property type="match status" value="1"/>
</dbReference>
<keyword evidence="5" id="KW-1185">Reference proteome</keyword>
<keyword evidence="2" id="KW-0812">Transmembrane</keyword>
<evidence type="ECO:0000259" key="3">
    <source>
        <dbReference type="Pfam" id="PF13632"/>
    </source>
</evidence>
<dbReference type="GO" id="GO:0019187">
    <property type="term" value="F:beta-1,4-mannosyltransferase activity"/>
    <property type="evidence" value="ECO:0007669"/>
    <property type="project" value="InterPro"/>
</dbReference>
<dbReference type="AlphaFoldDB" id="A0A2T7PMP3"/>
<reference evidence="4 5" key="1">
    <citation type="submission" date="2018-04" db="EMBL/GenBank/DDBJ databases">
        <title>The genome of golden apple snail Pomacea canaliculata provides insight into stress tolerance and invasive adaptation.</title>
        <authorList>
            <person name="Liu C."/>
            <person name="Liu B."/>
            <person name="Ren Y."/>
            <person name="Zhang Y."/>
            <person name="Wang H."/>
            <person name="Li S."/>
            <person name="Jiang F."/>
            <person name="Yin L."/>
            <person name="Zhang G."/>
            <person name="Qian W."/>
            <person name="Fan W."/>
        </authorList>
    </citation>
    <scope>NUCLEOTIDE SEQUENCE [LARGE SCALE GENOMIC DNA]</scope>
    <source>
        <strain evidence="4">SZHN2017</strain>
        <tissue evidence="4">Muscle</tissue>
    </source>
</reference>
<feature type="transmembrane region" description="Helical" evidence="2">
    <location>
        <begin position="375"/>
        <end position="394"/>
    </location>
</feature>
<evidence type="ECO:0000256" key="1">
    <source>
        <dbReference type="SAM" id="MobiDB-lite"/>
    </source>
</evidence>
<dbReference type="InterPro" id="IPR001173">
    <property type="entry name" value="Glyco_trans_2-like"/>
</dbReference>